<dbReference type="Gene3D" id="3.30.720.120">
    <property type="match status" value="1"/>
</dbReference>
<dbReference type="OrthoDB" id="9809391at2"/>
<feature type="domain" description="VOC" evidence="2">
    <location>
        <begin position="9"/>
        <end position="127"/>
    </location>
</feature>
<reference evidence="3 4" key="1">
    <citation type="journal article" date="2010" name="Stand. Genomic Sci.">
        <title>Complete genome sequence of Segniliparus rotundus type strain (CDC 1076).</title>
        <authorList>
            <person name="Sikorski J."/>
            <person name="Lapidus A."/>
            <person name="Copeland A."/>
            <person name="Misra M."/>
            <person name="Glavina Del Rio T."/>
            <person name="Nolan M."/>
            <person name="Lucas S."/>
            <person name="Chen F."/>
            <person name="Tice H."/>
            <person name="Cheng J.F."/>
            <person name="Jando M."/>
            <person name="Schneider S."/>
            <person name="Bruce D."/>
            <person name="Goodwin L."/>
            <person name="Pitluck S."/>
            <person name="Liolios K."/>
            <person name="Mikhailova N."/>
            <person name="Pati A."/>
            <person name="Ivanova N."/>
            <person name="Mavromatis K."/>
            <person name="Chen A."/>
            <person name="Palaniappan K."/>
            <person name="Chertkov O."/>
            <person name="Land M."/>
            <person name="Hauser L."/>
            <person name="Chang Y.J."/>
            <person name="Jeffries C.D."/>
            <person name="Brettin T."/>
            <person name="Detter J.C."/>
            <person name="Han C."/>
            <person name="Rohde M."/>
            <person name="Goker M."/>
            <person name="Bristow J."/>
            <person name="Eisen J.A."/>
            <person name="Markowitz V."/>
            <person name="Hugenholtz P."/>
            <person name="Kyrpides N.C."/>
            <person name="Klenk H.P."/>
        </authorList>
    </citation>
    <scope>NUCLEOTIDE SEQUENCE [LARGE SCALE GENOMIC DNA]</scope>
    <source>
        <strain evidence="4">ATCC BAA-972 / CDC 1076 / CIP 108378 / DSM 44985 / JCM 13578</strain>
    </source>
</reference>
<sequence length="156" mass="16364">MNAPGREAAAPWPTLVYEDAKAAVVFFARSFGFTPATLVGSGERVLRAELVWKGGGVAVVFSASETDQEGARSLSLVAESAQEVQELYARAVAAGARSVAAPHDDEDGSRCFRVADPAGVLWCFRSEGTAAAQEPQIFDDGSEEVPQPPPAHACAE</sequence>
<evidence type="ECO:0000256" key="1">
    <source>
        <dbReference type="SAM" id="MobiDB-lite"/>
    </source>
</evidence>
<protein>
    <submittedName>
        <fullName evidence="3">Glyoxalase/bleomycin resistance protein/dioxygenase</fullName>
    </submittedName>
</protein>
<dbReference type="Proteomes" id="UP000002247">
    <property type="component" value="Chromosome"/>
</dbReference>
<dbReference type="SUPFAM" id="SSF54593">
    <property type="entry name" value="Glyoxalase/Bleomycin resistance protein/Dihydroxybiphenyl dioxygenase"/>
    <property type="match status" value="1"/>
</dbReference>
<dbReference type="InterPro" id="IPR037523">
    <property type="entry name" value="VOC_core"/>
</dbReference>
<dbReference type="Pfam" id="PF00903">
    <property type="entry name" value="Glyoxalase"/>
    <property type="match status" value="1"/>
</dbReference>
<dbReference type="EMBL" id="CP001958">
    <property type="protein sequence ID" value="ADG96729.1"/>
    <property type="molecule type" value="Genomic_DNA"/>
</dbReference>
<keyword evidence="3" id="KW-0223">Dioxygenase</keyword>
<dbReference type="PANTHER" id="PTHR34109:SF1">
    <property type="entry name" value="VOC DOMAIN-CONTAINING PROTEIN"/>
    <property type="match status" value="1"/>
</dbReference>
<dbReference type="InterPro" id="IPR029068">
    <property type="entry name" value="Glyas_Bleomycin-R_OHBP_Dase"/>
</dbReference>
<keyword evidence="3" id="KW-0560">Oxidoreductase</keyword>
<feature type="compositionally biased region" description="Pro residues" evidence="1">
    <location>
        <begin position="146"/>
        <end position="156"/>
    </location>
</feature>
<dbReference type="GO" id="GO:0051213">
    <property type="term" value="F:dioxygenase activity"/>
    <property type="evidence" value="ECO:0007669"/>
    <property type="project" value="UniProtKB-KW"/>
</dbReference>
<dbReference type="InterPro" id="IPR004360">
    <property type="entry name" value="Glyas_Fos-R_dOase_dom"/>
</dbReference>
<dbReference type="Gene3D" id="3.30.720.110">
    <property type="match status" value="1"/>
</dbReference>
<evidence type="ECO:0000313" key="4">
    <source>
        <dbReference type="Proteomes" id="UP000002247"/>
    </source>
</evidence>
<dbReference type="PROSITE" id="PS51819">
    <property type="entry name" value="VOC"/>
    <property type="match status" value="1"/>
</dbReference>
<evidence type="ECO:0000259" key="2">
    <source>
        <dbReference type="PROSITE" id="PS51819"/>
    </source>
</evidence>
<dbReference type="KEGG" id="srt:Srot_0242"/>
<dbReference type="RefSeq" id="WP_013137185.1">
    <property type="nucleotide sequence ID" value="NC_014168.1"/>
</dbReference>
<dbReference type="STRING" id="640132.Srot_0242"/>
<proteinExistence type="predicted"/>
<gene>
    <name evidence="3" type="ordered locus">Srot_0242</name>
</gene>
<keyword evidence="4" id="KW-1185">Reference proteome</keyword>
<dbReference type="AlphaFoldDB" id="D6ZAI7"/>
<name>D6ZAI7_SEGRD</name>
<dbReference type="HOGENOM" id="CLU_1685372_0_0_11"/>
<dbReference type="PANTHER" id="PTHR34109">
    <property type="entry name" value="BNAUNNG04460D PROTEIN-RELATED"/>
    <property type="match status" value="1"/>
</dbReference>
<evidence type="ECO:0000313" key="3">
    <source>
        <dbReference type="EMBL" id="ADG96729.1"/>
    </source>
</evidence>
<accession>D6ZAI7</accession>
<dbReference type="eggNOG" id="COG2764">
    <property type="taxonomic scope" value="Bacteria"/>
</dbReference>
<feature type="region of interest" description="Disordered" evidence="1">
    <location>
        <begin position="133"/>
        <end position="156"/>
    </location>
</feature>
<organism evidence="3 4">
    <name type="scientific">Segniliparus rotundus (strain ATCC BAA-972 / CDC 1076 / CIP 108378 / DSM 44985 / JCM 13578)</name>
    <dbReference type="NCBI Taxonomy" id="640132"/>
    <lineage>
        <taxon>Bacteria</taxon>
        <taxon>Bacillati</taxon>
        <taxon>Actinomycetota</taxon>
        <taxon>Actinomycetes</taxon>
        <taxon>Mycobacteriales</taxon>
        <taxon>Segniliparaceae</taxon>
        <taxon>Segniliparus</taxon>
    </lineage>
</organism>